<dbReference type="SUPFAM" id="SSF56300">
    <property type="entry name" value="Metallo-dependent phosphatases"/>
    <property type="match status" value="1"/>
</dbReference>
<dbReference type="OrthoDB" id="630188at2759"/>
<dbReference type="PANTHER" id="PTHR12905:SF0">
    <property type="entry name" value="CALCINEURIN-LIKE PHOSPHOESTERASE DOMAIN-CONTAINING PROTEIN"/>
    <property type="match status" value="1"/>
</dbReference>
<proteinExistence type="predicted"/>
<sequence>MAPKIQTRPLILSDTHGADFDSENSHVVCGDLTDGSKLEEFRSALEMLKRIDAPLELVIAANHDFTMDKAAFEAKVAEAVPLLDPGLVLENTALCGRQGNYLTMHRMQV</sequence>
<dbReference type="VEuPathDB" id="FungiDB:CLCR_07780"/>
<evidence type="ECO:0000259" key="1">
    <source>
        <dbReference type="Pfam" id="PF00149"/>
    </source>
</evidence>
<dbReference type="Pfam" id="PF00149">
    <property type="entry name" value="Metallophos"/>
    <property type="match status" value="1"/>
</dbReference>
<dbReference type="Gene3D" id="3.60.21.10">
    <property type="match status" value="1"/>
</dbReference>
<evidence type="ECO:0000313" key="3">
    <source>
        <dbReference type="Proteomes" id="UP000094526"/>
    </source>
</evidence>
<dbReference type="InterPro" id="IPR051693">
    <property type="entry name" value="UPF0046_metallophosphoest"/>
</dbReference>
<keyword evidence="3" id="KW-1185">Reference proteome</keyword>
<organism evidence="2 3">
    <name type="scientific">Cladophialophora carrionii</name>
    <dbReference type="NCBI Taxonomy" id="86049"/>
    <lineage>
        <taxon>Eukaryota</taxon>
        <taxon>Fungi</taxon>
        <taxon>Dikarya</taxon>
        <taxon>Ascomycota</taxon>
        <taxon>Pezizomycotina</taxon>
        <taxon>Eurotiomycetes</taxon>
        <taxon>Chaetothyriomycetidae</taxon>
        <taxon>Chaetothyriales</taxon>
        <taxon>Herpotrichiellaceae</taxon>
        <taxon>Cladophialophora</taxon>
    </lineage>
</organism>
<dbReference type="InterPro" id="IPR029052">
    <property type="entry name" value="Metallo-depent_PP-like"/>
</dbReference>
<gene>
    <name evidence="2" type="ORF">CLCR_07780</name>
</gene>
<comment type="caution">
    <text evidence="2">The sequence shown here is derived from an EMBL/GenBank/DDBJ whole genome shotgun (WGS) entry which is preliminary data.</text>
</comment>
<dbReference type="PANTHER" id="PTHR12905">
    <property type="entry name" value="METALLOPHOSPHOESTERASE"/>
    <property type="match status" value="1"/>
</dbReference>
<dbReference type="VEuPathDB" id="FungiDB:G647_09856"/>
<dbReference type="Proteomes" id="UP000094526">
    <property type="component" value="Unassembled WGS sequence"/>
</dbReference>
<dbReference type="EMBL" id="LGRB01000010">
    <property type="protein sequence ID" value="OCT49599.1"/>
    <property type="molecule type" value="Genomic_DNA"/>
</dbReference>
<dbReference type="GO" id="GO:0016787">
    <property type="term" value="F:hydrolase activity"/>
    <property type="evidence" value="ECO:0007669"/>
    <property type="project" value="InterPro"/>
</dbReference>
<protein>
    <recommendedName>
        <fullName evidence="1">Calcineurin-like phosphoesterase domain-containing protein</fullName>
    </recommendedName>
</protein>
<evidence type="ECO:0000313" key="2">
    <source>
        <dbReference type="EMBL" id="OCT49599.1"/>
    </source>
</evidence>
<reference evidence="3" key="1">
    <citation type="submission" date="2015-07" db="EMBL/GenBank/DDBJ databases">
        <authorList>
            <person name="Teixeira M.M."/>
            <person name="Souza R.C."/>
            <person name="Almeida L.G."/>
            <person name="Vicente V.A."/>
            <person name="de Hoog S."/>
            <person name="Bocca A.L."/>
            <person name="de Almeida S.R."/>
            <person name="Vasconcelos A.T."/>
            <person name="Felipe M.S."/>
        </authorList>
    </citation>
    <scope>NUCLEOTIDE SEQUENCE [LARGE SCALE GENOMIC DNA]</scope>
    <source>
        <strain evidence="3">KSF</strain>
    </source>
</reference>
<name>A0A1C1CM94_9EURO</name>
<dbReference type="AlphaFoldDB" id="A0A1C1CM94"/>
<feature type="domain" description="Calcineurin-like phosphoesterase" evidence="1">
    <location>
        <begin position="27"/>
        <end position="106"/>
    </location>
</feature>
<dbReference type="InterPro" id="IPR004843">
    <property type="entry name" value="Calcineurin-like_PHP"/>
</dbReference>
<accession>A0A1C1CM94</accession>